<accession>A0A8T0PQH7</accession>
<name>A0A8T0PQH7_PANVG</name>
<reference evidence="1" key="1">
    <citation type="submission" date="2020-05" db="EMBL/GenBank/DDBJ databases">
        <title>WGS assembly of Panicum virgatum.</title>
        <authorList>
            <person name="Lovell J.T."/>
            <person name="Jenkins J."/>
            <person name="Shu S."/>
            <person name="Juenger T.E."/>
            <person name="Schmutz J."/>
        </authorList>
    </citation>
    <scope>NUCLEOTIDE SEQUENCE</scope>
    <source>
        <strain evidence="1">AP13</strain>
    </source>
</reference>
<evidence type="ECO:0000313" key="2">
    <source>
        <dbReference type="Proteomes" id="UP000823388"/>
    </source>
</evidence>
<organism evidence="1 2">
    <name type="scientific">Panicum virgatum</name>
    <name type="common">Blackwell switchgrass</name>
    <dbReference type="NCBI Taxonomy" id="38727"/>
    <lineage>
        <taxon>Eukaryota</taxon>
        <taxon>Viridiplantae</taxon>
        <taxon>Streptophyta</taxon>
        <taxon>Embryophyta</taxon>
        <taxon>Tracheophyta</taxon>
        <taxon>Spermatophyta</taxon>
        <taxon>Magnoliopsida</taxon>
        <taxon>Liliopsida</taxon>
        <taxon>Poales</taxon>
        <taxon>Poaceae</taxon>
        <taxon>PACMAD clade</taxon>
        <taxon>Panicoideae</taxon>
        <taxon>Panicodae</taxon>
        <taxon>Paniceae</taxon>
        <taxon>Panicinae</taxon>
        <taxon>Panicum</taxon>
        <taxon>Panicum sect. Hiantes</taxon>
    </lineage>
</organism>
<gene>
    <name evidence="1" type="ORF">PVAP13_8KG380702</name>
</gene>
<comment type="caution">
    <text evidence="1">The sequence shown here is derived from an EMBL/GenBank/DDBJ whole genome shotgun (WGS) entry which is preliminary data.</text>
</comment>
<dbReference type="EMBL" id="CM029051">
    <property type="protein sequence ID" value="KAG2563940.1"/>
    <property type="molecule type" value="Genomic_DNA"/>
</dbReference>
<dbReference type="Proteomes" id="UP000823388">
    <property type="component" value="Chromosome 8K"/>
</dbReference>
<protein>
    <submittedName>
        <fullName evidence="1">Uncharacterized protein</fullName>
    </submittedName>
</protein>
<keyword evidence="2" id="KW-1185">Reference proteome</keyword>
<dbReference type="AlphaFoldDB" id="A0A8T0PQH7"/>
<evidence type="ECO:0000313" key="1">
    <source>
        <dbReference type="EMBL" id="KAG2563940.1"/>
    </source>
</evidence>
<proteinExistence type="predicted"/>
<sequence>MHQTPDGTGMQTLDHCSSQLNAVNSPWDQQQRNIYIVHAHDLFVSNVHYSYAV</sequence>